<comment type="caution">
    <text evidence="1">The sequence shown here is derived from an EMBL/GenBank/DDBJ whole genome shotgun (WGS) entry which is preliminary data.</text>
</comment>
<name>A0A316DJK6_9FLAO</name>
<protein>
    <submittedName>
        <fullName evidence="1">Uncharacterized protein</fullName>
    </submittedName>
</protein>
<evidence type="ECO:0000313" key="1">
    <source>
        <dbReference type="EMBL" id="PWK17429.1"/>
    </source>
</evidence>
<dbReference type="EMBL" id="QGGP01000009">
    <property type="protein sequence ID" value="PWK17429.1"/>
    <property type="molecule type" value="Genomic_DNA"/>
</dbReference>
<dbReference type="Proteomes" id="UP000245430">
    <property type="component" value="Unassembled WGS sequence"/>
</dbReference>
<proteinExistence type="predicted"/>
<accession>A0A316DJK6</accession>
<keyword evidence="2" id="KW-1185">Reference proteome</keyword>
<organism evidence="1 2">
    <name type="scientific">Xanthomarina spongicola</name>
    <dbReference type="NCBI Taxonomy" id="570520"/>
    <lineage>
        <taxon>Bacteria</taxon>
        <taxon>Pseudomonadati</taxon>
        <taxon>Bacteroidota</taxon>
        <taxon>Flavobacteriia</taxon>
        <taxon>Flavobacteriales</taxon>
        <taxon>Flavobacteriaceae</taxon>
        <taxon>Xanthomarina</taxon>
    </lineage>
</organism>
<dbReference type="RefSeq" id="WP_146192589.1">
    <property type="nucleotide sequence ID" value="NZ_QGGP01000009.1"/>
</dbReference>
<evidence type="ECO:0000313" key="2">
    <source>
        <dbReference type="Proteomes" id="UP000245430"/>
    </source>
</evidence>
<gene>
    <name evidence="1" type="ORF">LX78_02762</name>
</gene>
<reference evidence="1 2" key="1">
    <citation type="submission" date="2018-05" db="EMBL/GenBank/DDBJ databases">
        <title>Genomic Encyclopedia of Archaeal and Bacterial Type Strains, Phase II (KMG-II): from individual species to whole genera.</title>
        <authorList>
            <person name="Goeker M."/>
        </authorList>
    </citation>
    <scope>NUCLEOTIDE SEQUENCE [LARGE SCALE GENOMIC DNA]</scope>
    <source>
        <strain evidence="1 2">DSM 22637</strain>
    </source>
</reference>
<dbReference type="AlphaFoldDB" id="A0A316DJK6"/>
<dbReference type="OrthoDB" id="1454737at2"/>
<sequence length="64" mass="7480">MNTLDRSLCRTCRYVDSCSLTSNKSFIWSCSEYELAESPKENNQPLTLTKEFDLKTEERLVELI</sequence>